<accession>A0A669BIC3</accession>
<dbReference type="GO" id="GO:0005886">
    <property type="term" value="C:plasma membrane"/>
    <property type="evidence" value="ECO:0007669"/>
    <property type="project" value="UniProtKB-SubCell"/>
</dbReference>
<dbReference type="InterPro" id="IPR036116">
    <property type="entry name" value="FN3_sf"/>
</dbReference>
<keyword evidence="11" id="KW-0449">Lipoprotein</keyword>
<reference evidence="15" key="3">
    <citation type="submission" date="2025-09" db="UniProtKB">
        <authorList>
            <consortium name="Ensembl"/>
        </authorList>
    </citation>
    <scope>IDENTIFICATION</scope>
</reference>
<evidence type="ECO:0000256" key="4">
    <source>
        <dbReference type="ARBA" id="ARBA00022622"/>
    </source>
</evidence>
<dbReference type="FunFam" id="2.60.40.10:FF:000004">
    <property type="entry name" value="DCC isoform 1"/>
    <property type="match status" value="1"/>
</dbReference>
<dbReference type="Pfam" id="PF00041">
    <property type="entry name" value="fn3"/>
    <property type="match status" value="2"/>
</dbReference>
<feature type="domain" description="Fibronectin type-III" evidence="14">
    <location>
        <begin position="842"/>
        <end position="941"/>
    </location>
</feature>
<dbReference type="SMART" id="SM00408">
    <property type="entry name" value="IGc2"/>
    <property type="match status" value="6"/>
</dbReference>
<evidence type="ECO:0000259" key="14">
    <source>
        <dbReference type="PROSITE" id="PS50853"/>
    </source>
</evidence>
<feature type="domain" description="Ig-like" evidence="13">
    <location>
        <begin position="355"/>
        <end position="433"/>
    </location>
</feature>
<evidence type="ECO:0000256" key="3">
    <source>
        <dbReference type="ARBA" id="ARBA00022475"/>
    </source>
</evidence>
<evidence type="ECO:0000259" key="13">
    <source>
        <dbReference type="PROSITE" id="PS50835"/>
    </source>
</evidence>
<dbReference type="GeneTree" id="ENSGT00940000155915"/>
<keyword evidence="4" id="KW-0336">GPI-anchor</keyword>
<dbReference type="InParanoid" id="A0A669BIC3"/>
<dbReference type="SMART" id="SM00060">
    <property type="entry name" value="FN3"/>
    <property type="match status" value="3"/>
</dbReference>
<evidence type="ECO:0000256" key="7">
    <source>
        <dbReference type="ARBA" id="ARBA00022889"/>
    </source>
</evidence>
<evidence type="ECO:0000256" key="9">
    <source>
        <dbReference type="ARBA" id="ARBA00023157"/>
    </source>
</evidence>
<dbReference type="InterPro" id="IPR013098">
    <property type="entry name" value="Ig_I-set"/>
</dbReference>
<feature type="domain" description="Ig-like" evidence="13">
    <location>
        <begin position="256"/>
        <end position="338"/>
    </location>
</feature>
<comment type="similarity">
    <text evidence="2">Belongs to the immunoglobulin superfamily. Contactin family.</text>
</comment>
<evidence type="ECO:0000256" key="6">
    <source>
        <dbReference type="ARBA" id="ARBA00022737"/>
    </source>
</evidence>
<dbReference type="FunFam" id="2.60.40.10:FF:000005">
    <property type="entry name" value="Neuronal cell adhesion molecule"/>
    <property type="match status" value="1"/>
</dbReference>
<feature type="domain" description="Ig-like" evidence="13">
    <location>
        <begin position="529"/>
        <end position="623"/>
    </location>
</feature>
<evidence type="ECO:0000256" key="5">
    <source>
        <dbReference type="ARBA" id="ARBA00022729"/>
    </source>
</evidence>
<dbReference type="PANTHER" id="PTHR44170:SF10">
    <property type="entry name" value="CONTACTIN-1"/>
    <property type="match status" value="1"/>
</dbReference>
<dbReference type="FunFam" id="2.60.40.10:FF:000064">
    <property type="entry name" value="Contactin 1"/>
    <property type="match status" value="1"/>
</dbReference>
<dbReference type="FunFam" id="2.60.40.10:FF:000035">
    <property type="entry name" value="Contactin 1"/>
    <property type="match status" value="1"/>
</dbReference>
<keyword evidence="5" id="KW-0732">Signal</keyword>
<keyword evidence="16" id="KW-1185">Reference proteome</keyword>
<dbReference type="FunFam" id="2.60.40.10:FF:000044">
    <property type="entry name" value="Contactin 1"/>
    <property type="match status" value="1"/>
</dbReference>
<feature type="domain" description="Ig-like" evidence="13">
    <location>
        <begin position="66"/>
        <end position="159"/>
    </location>
</feature>
<keyword evidence="7" id="KW-0130">Cell adhesion</keyword>
<dbReference type="InterPro" id="IPR007110">
    <property type="entry name" value="Ig-like_dom"/>
</dbReference>
<dbReference type="SMART" id="SM00409">
    <property type="entry name" value="IG"/>
    <property type="match status" value="6"/>
</dbReference>
<proteinExistence type="inferred from homology"/>
<feature type="domain" description="Ig-like" evidence="13">
    <location>
        <begin position="437"/>
        <end position="526"/>
    </location>
</feature>
<dbReference type="InterPro" id="IPR003599">
    <property type="entry name" value="Ig_sub"/>
</dbReference>
<dbReference type="AlphaFoldDB" id="A0A669BIC3"/>
<dbReference type="Proteomes" id="UP000005207">
    <property type="component" value="Linkage group LG17"/>
</dbReference>
<comment type="subcellular location">
    <subcellularLocation>
        <location evidence="1">Cell membrane</location>
        <topology evidence="1">Lipid-anchor</topology>
        <topology evidence="1">GPI-anchor</topology>
    </subcellularLocation>
</comment>
<keyword evidence="3" id="KW-1003">Cell membrane</keyword>
<dbReference type="Pfam" id="PF13927">
    <property type="entry name" value="Ig_3"/>
    <property type="match status" value="5"/>
</dbReference>
<evidence type="ECO:0000313" key="16">
    <source>
        <dbReference type="Proteomes" id="UP000005207"/>
    </source>
</evidence>
<evidence type="ECO:0000256" key="12">
    <source>
        <dbReference type="ARBA" id="ARBA00023319"/>
    </source>
</evidence>
<evidence type="ECO:0000256" key="2">
    <source>
        <dbReference type="ARBA" id="ARBA00009812"/>
    </source>
</evidence>
<reference evidence="15" key="2">
    <citation type="submission" date="2025-08" db="UniProtKB">
        <authorList>
            <consortium name="Ensembl"/>
        </authorList>
    </citation>
    <scope>IDENTIFICATION</scope>
</reference>
<evidence type="ECO:0000256" key="8">
    <source>
        <dbReference type="ARBA" id="ARBA00023136"/>
    </source>
</evidence>
<dbReference type="GO" id="GO:0007420">
    <property type="term" value="P:brain development"/>
    <property type="evidence" value="ECO:0007669"/>
    <property type="project" value="TreeGrafter"/>
</dbReference>
<dbReference type="SUPFAM" id="SSF48726">
    <property type="entry name" value="Immunoglobulin"/>
    <property type="match status" value="6"/>
</dbReference>
<keyword evidence="10" id="KW-0325">Glycoprotein</keyword>
<keyword evidence="8" id="KW-0472">Membrane</keyword>
<evidence type="ECO:0000256" key="1">
    <source>
        <dbReference type="ARBA" id="ARBA00004609"/>
    </source>
</evidence>
<keyword evidence="12" id="KW-0393">Immunoglobulin domain</keyword>
<dbReference type="GO" id="GO:0007411">
    <property type="term" value="P:axon guidance"/>
    <property type="evidence" value="ECO:0007669"/>
    <property type="project" value="TreeGrafter"/>
</dbReference>
<dbReference type="Pfam" id="PF07679">
    <property type="entry name" value="I-set"/>
    <property type="match status" value="1"/>
</dbReference>
<feature type="domain" description="Ig-like" evidence="13">
    <location>
        <begin position="167"/>
        <end position="251"/>
    </location>
</feature>
<reference evidence="16" key="1">
    <citation type="submission" date="2012-01" db="EMBL/GenBank/DDBJ databases">
        <title>The Genome Sequence of Oreochromis niloticus (Nile Tilapia).</title>
        <authorList>
            <consortium name="Broad Institute Genome Assembly Team"/>
            <consortium name="Broad Institute Sequencing Platform"/>
            <person name="Di Palma F."/>
            <person name="Johnson J."/>
            <person name="Lander E.S."/>
            <person name="Lindblad-Toh K."/>
        </authorList>
    </citation>
    <scope>NUCLEOTIDE SEQUENCE [LARGE SCALE GENOMIC DNA]</scope>
</reference>
<dbReference type="GO" id="GO:0098632">
    <property type="term" value="F:cell-cell adhesion mediator activity"/>
    <property type="evidence" value="ECO:0007669"/>
    <property type="project" value="TreeGrafter"/>
</dbReference>
<dbReference type="PANTHER" id="PTHR44170">
    <property type="entry name" value="PROTEIN SIDEKICK"/>
    <property type="match status" value="1"/>
</dbReference>
<gene>
    <name evidence="15" type="primary">CNTN1</name>
    <name evidence="15" type="synonym">cntn1b</name>
</gene>
<dbReference type="GO" id="GO:0098552">
    <property type="term" value="C:side of membrane"/>
    <property type="evidence" value="ECO:0007669"/>
    <property type="project" value="UniProtKB-KW"/>
</dbReference>
<dbReference type="CDD" id="cd00063">
    <property type="entry name" value="FN3"/>
    <property type="match status" value="2"/>
</dbReference>
<dbReference type="FunFam" id="2.60.40.10:FF:000052">
    <property type="entry name" value="Contactin 1"/>
    <property type="match status" value="1"/>
</dbReference>
<dbReference type="PROSITE" id="PS50835">
    <property type="entry name" value="IG_LIKE"/>
    <property type="match status" value="6"/>
</dbReference>
<keyword evidence="9" id="KW-1015">Disulfide bond</keyword>
<evidence type="ECO:0000256" key="10">
    <source>
        <dbReference type="ARBA" id="ARBA00023180"/>
    </source>
</evidence>
<dbReference type="Gene3D" id="2.60.40.10">
    <property type="entry name" value="Immunoglobulins"/>
    <property type="match status" value="9"/>
</dbReference>
<organism evidence="15 16">
    <name type="scientific">Oreochromis niloticus</name>
    <name type="common">Nile tilapia</name>
    <name type="synonym">Tilapia nilotica</name>
    <dbReference type="NCBI Taxonomy" id="8128"/>
    <lineage>
        <taxon>Eukaryota</taxon>
        <taxon>Metazoa</taxon>
        <taxon>Chordata</taxon>
        <taxon>Craniata</taxon>
        <taxon>Vertebrata</taxon>
        <taxon>Euteleostomi</taxon>
        <taxon>Actinopterygii</taxon>
        <taxon>Neopterygii</taxon>
        <taxon>Teleostei</taxon>
        <taxon>Neoteleostei</taxon>
        <taxon>Acanthomorphata</taxon>
        <taxon>Ovalentaria</taxon>
        <taxon>Cichlomorphae</taxon>
        <taxon>Cichliformes</taxon>
        <taxon>Cichlidae</taxon>
        <taxon>African cichlids</taxon>
        <taxon>Pseudocrenilabrinae</taxon>
        <taxon>Oreochromini</taxon>
        <taxon>Oreochromis</taxon>
    </lineage>
</organism>
<sequence>MCSPQEILKLYTEISTFHLNPIQGHTLHIHASVSRSFCFSHCVMFDIVFCSCTHTHSSKDATGYGPIFEEEPVDVVYIEDSPDGRISMNCRARANPPATYRWRRDNWEIKLMEQPDEHYSLVGGNLVITNPIQKKHAGTYVCVAKNIYGTVISKEARVKFGFLGEFPDEERDPVYVKEGQGAVLLCVPPKAWPQEVTYRWIYNEFPVFLNTDRRRFVSQKTGNLYIAKVEAQDAGNYSCFVSSPVLGKSVFSKFIPLIPLPPDDADIRVKFPDTTAMLASNITLECFALGNPIPHIVWRKVDATDLPANHEISESGAVLHLFNVQYEDVGFYECEAINTKGKDWHKAWLYVESAPEWAETINNTMKDIGSEHTMRCVASGKPFPFIRWYKDGYMYGKGELKFSSLTFADSGMYQCIAENYWGIKYANAELRVIACAPTFEFNPVKKQLLGAKDGRVVIECKPRAAPRPRFTWTKGKELLYNSSRISIMFDGSLEILNATKNDEGVYTCFAENDRGKANSSGYLTITEATSITVAPEDTEAKVGDEVILKCEASYDPMLDITFIWAIDFRVIDFNSEWQQYERNEDGVGDLKILNAQIWHEGRYTCTAQTVVDSDTAYCDLKVVGVPGPPGVIRVEEIGDTWVKLWWTKGAEHNSPILYYTIQTRHYWALYEDDWRNASTSPTVLDGSMERAEVTDLYPWMEYQFRIIATNEYGSGEASIPSLKIKTWDAPPVVSPTNLAGYGGRNGEIIITWTPVEPWYFYGKKFGYIVAFKPHDAYDWWYETISDPETRRHVHRDTYFIPTEEDFQVREFQVKIKSFNVKGDGPYTLTKVIYYPRDVPIESPTDIYARPVSSTEALVWWLPVVDTGTGLQQYIEGYQVRYWRKYDDPEPGANRIFVSASVNQTRLENMLPDSHYLIEVRAYNGAGLGPPGEMCEMFTKRPRKTDDSQMWRYISWTGKWLYVWWDHIQYDWFGNISFPLYYKVMFRKSGYIYGKVYITGWHFMDFPMPQVGDYELMVRGRYEGGDVICVSVFSSFKKNVFIETGVMLPMTGTECWWGSCGFRNDSKL</sequence>
<dbReference type="SUPFAM" id="SSF49265">
    <property type="entry name" value="Fibronectin type III"/>
    <property type="match status" value="2"/>
</dbReference>
<evidence type="ECO:0000256" key="11">
    <source>
        <dbReference type="ARBA" id="ARBA00023288"/>
    </source>
</evidence>
<dbReference type="Ensembl" id="ENSONIT00000076300.1">
    <property type="protein sequence ID" value="ENSONIP00000035488.1"/>
    <property type="gene ID" value="ENSONIG00000016833.2"/>
</dbReference>
<dbReference type="InterPro" id="IPR003961">
    <property type="entry name" value="FN3_dom"/>
</dbReference>
<dbReference type="InterPro" id="IPR003598">
    <property type="entry name" value="Ig_sub2"/>
</dbReference>
<dbReference type="PROSITE" id="PS50853">
    <property type="entry name" value="FN3"/>
    <property type="match status" value="2"/>
</dbReference>
<dbReference type="FunFam" id="2.60.40.10:FF:000047">
    <property type="entry name" value="Contactin 1"/>
    <property type="match status" value="1"/>
</dbReference>
<dbReference type="FunFam" id="2.60.40.10:FF:000028">
    <property type="entry name" value="Neuronal cell adhesion molecule"/>
    <property type="match status" value="1"/>
</dbReference>
<dbReference type="InterPro" id="IPR036179">
    <property type="entry name" value="Ig-like_dom_sf"/>
</dbReference>
<dbReference type="GO" id="GO:0030424">
    <property type="term" value="C:axon"/>
    <property type="evidence" value="ECO:0007669"/>
    <property type="project" value="TreeGrafter"/>
</dbReference>
<keyword evidence="6" id="KW-0677">Repeat</keyword>
<evidence type="ECO:0000313" key="15">
    <source>
        <dbReference type="Ensembl" id="ENSONIP00000035488.1"/>
    </source>
</evidence>
<name>A0A669BIC3_ORENI</name>
<feature type="domain" description="Fibronectin type-III" evidence="14">
    <location>
        <begin position="628"/>
        <end position="729"/>
    </location>
</feature>
<dbReference type="OMA" id="KNVQIWH"/>
<dbReference type="InterPro" id="IPR013783">
    <property type="entry name" value="Ig-like_fold"/>
</dbReference>
<protein>
    <submittedName>
        <fullName evidence="15">Contactin 1b</fullName>
    </submittedName>
</protein>